<proteinExistence type="predicted"/>
<reference evidence="1" key="2">
    <citation type="journal article" date="2024" name="Plant">
        <title>Genomic evolution and insights into agronomic trait innovations of Sesamum species.</title>
        <authorList>
            <person name="Miao H."/>
            <person name="Wang L."/>
            <person name="Qu L."/>
            <person name="Liu H."/>
            <person name="Sun Y."/>
            <person name="Le M."/>
            <person name="Wang Q."/>
            <person name="Wei S."/>
            <person name="Zheng Y."/>
            <person name="Lin W."/>
            <person name="Duan Y."/>
            <person name="Cao H."/>
            <person name="Xiong S."/>
            <person name="Wang X."/>
            <person name="Wei L."/>
            <person name="Li C."/>
            <person name="Ma Q."/>
            <person name="Ju M."/>
            <person name="Zhao R."/>
            <person name="Li G."/>
            <person name="Mu C."/>
            <person name="Tian Q."/>
            <person name="Mei H."/>
            <person name="Zhang T."/>
            <person name="Gao T."/>
            <person name="Zhang H."/>
        </authorList>
    </citation>
    <scope>NUCLEOTIDE SEQUENCE</scope>
    <source>
        <strain evidence="1">G02</strain>
    </source>
</reference>
<sequence length="92" mass="10657">MAGAAKRVVFSKFLRPSPFQVQQRGHGISVPIVNHPRGEMKEFRKDEIFLNLFVNRNSMLRRRVHRRNRDAMAAMAEGAWEELELVCVGYDS</sequence>
<accession>A0AAW2JXW5</accession>
<dbReference type="AlphaFoldDB" id="A0AAW2JXW5"/>
<organism evidence="1">
    <name type="scientific">Sesamum radiatum</name>
    <name type="common">Black benniseed</name>
    <dbReference type="NCBI Taxonomy" id="300843"/>
    <lineage>
        <taxon>Eukaryota</taxon>
        <taxon>Viridiplantae</taxon>
        <taxon>Streptophyta</taxon>
        <taxon>Embryophyta</taxon>
        <taxon>Tracheophyta</taxon>
        <taxon>Spermatophyta</taxon>
        <taxon>Magnoliopsida</taxon>
        <taxon>eudicotyledons</taxon>
        <taxon>Gunneridae</taxon>
        <taxon>Pentapetalae</taxon>
        <taxon>asterids</taxon>
        <taxon>lamiids</taxon>
        <taxon>Lamiales</taxon>
        <taxon>Pedaliaceae</taxon>
        <taxon>Sesamum</taxon>
    </lineage>
</organism>
<reference evidence="1" key="1">
    <citation type="submission" date="2020-06" db="EMBL/GenBank/DDBJ databases">
        <authorList>
            <person name="Li T."/>
            <person name="Hu X."/>
            <person name="Zhang T."/>
            <person name="Song X."/>
            <person name="Zhang H."/>
            <person name="Dai N."/>
            <person name="Sheng W."/>
            <person name="Hou X."/>
            <person name="Wei L."/>
        </authorList>
    </citation>
    <scope>NUCLEOTIDE SEQUENCE</scope>
    <source>
        <strain evidence="1">G02</strain>
        <tissue evidence="1">Leaf</tissue>
    </source>
</reference>
<dbReference type="EMBL" id="JACGWJ010000031">
    <property type="protein sequence ID" value="KAL0298918.1"/>
    <property type="molecule type" value="Genomic_DNA"/>
</dbReference>
<name>A0AAW2JXW5_SESRA</name>
<comment type="caution">
    <text evidence="1">The sequence shown here is derived from an EMBL/GenBank/DDBJ whole genome shotgun (WGS) entry which is preliminary data.</text>
</comment>
<evidence type="ECO:0000313" key="1">
    <source>
        <dbReference type="EMBL" id="KAL0298918.1"/>
    </source>
</evidence>
<protein>
    <submittedName>
        <fullName evidence="1">Uncharacterized protein</fullName>
    </submittedName>
</protein>
<gene>
    <name evidence="1" type="ORF">Sradi_6551600</name>
</gene>